<evidence type="ECO:0000256" key="3">
    <source>
        <dbReference type="ARBA" id="ARBA00025745"/>
    </source>
</evidence>
<evidence type="ECO:0000256" key="4">
    <source>
        <dbReference type="PIRNR" id="PIRNR010044"/>
    </source>
</evidence>
<comment type="similarity">
    <text evidence="3 4">Belongs to the PSMG2 family.</text>
</comment>
<reference evidence="5" key="1">
    <citation type="submission" date="2021-03" db="EMBL/GenBank/DDBJ databases">
        <authorList>
            <person name="Palmer J.M."/>
        </authorList>
    </citation>
    <scope>NUCLEOTIDE SEQUENCE</scope>
    <source>
        <strain evidence="5">ARV_011</strain>
    </source>
</reference>
<dbReference type="GO" id="GO:0005829">
    <property type="term" value="C:cytosol"/>
    <property type="evidence" value="ECO:0007669"/>
    <property type="project" value="TreeGrafter"/>
</dbReference>
<evidence type="ECO:0000256" key="2">
    <source>
        <dbReference type="ARBA" id="ARBA00023186"/>
    </source>
</evidence>
<evidence type="ECO:0000313" key="6">
    <source>
        <dbReference type="Proteomes" id="UP000790833"/>
    </source>
</evidence>
<dbReference type="PIRSF" id="PIRSF010044">
    <property type="entry name" value="UCP010044"/>
    <property type="match status" value="1"/>
</dbReference>
<keyword evidence="2 4" id="KW-0143">Chaperone</keyword>
<evidence type="ECO:0000313" key="5">
    <source>
        <dbReference type="EMBL" id="KAG7195683.1"/>
    </source>
</evidence>
<dbReference type="Proteomes" id="UP000790833">
    <property type="component" value="Unassembled WGS sequence"/>
</dbReference>
<dbReference type="OrthoDB" id="10260712at2759"/>
<dbReference type="InterPro" id="IPR038389">
    <property type="entry name" value="PSMG2_sf"/>
</dbReference>
<dbReference type="PANTHER" id="PTHR12970:SF1">
    <property type="entry name" value="PROTEASOME ASSEMBLY CHAPERONE 2"/>
    <property type="match status" value="1"/>
</dbReference>
<keyword evidence="6" id="KW-1185">Reference proteome</keyword>
<dbReference type="GO" id="GO:0043248">
    <property type="term" value="P:proteasome assembly"/>
    <property type="evidence" value="ECO:0007669"/>
    <property type="project" value="TreeGrafter"/>
</dbReference>
<dbReference type="GeneID" id="66115438"/>
<dbReference type="AlphaFoldDB" id="A0A9P7VDV9"/>
<dbReference type="EMBL" id="JAHMUF010000002">
    <property type="protein sequence ID" value="KAG7195683.1"/>
    <property type="molecule type" value="Genomic_DNA"/>
</dbReference>
<dbReference type="InterPro" id="IPR019151">
    <property type="entry name" value="Proteasome_assmbl_chaperone_2"/>
</dbReference>
<comment type="caution">
    <text evidence="5">The sequence shown here is derived from an EMBL/GenBank/DDBJ whole genome shotgun (WGS) entry which is preliminary data.</text>
</comment>
<sequence>MADYTLIVPTITTGNIPQLTIDLMLYTYDFVPMARLDSTYLYPFSGPLDSGNNISTKDDKNNNGVCTPIEAYRCDELKVVLIQQRSPIIASYTKPFVEKVLVPFGIQFKRAVILSSSDFSIQADYAATNVHNGVGNCKFEWFESNELLPIAQLSLDETREKYSYDSIYANLLIELMLGSQTELNLLLAFVYEGDNFNDAEESARFLVHQLGLPKKDSFIKPKSWKGVYGDKKVPVAIEEGLFG</sequence>
<protein>
    <recommendedName>
        <fullName evidence="1 4">Proteasome assembly chaperone 2</fullName>
    </recommendedName>
</protein>
<dbReference type="Pfam" id="PF09754">
    <property type="entry name" value="PAC2"/>
    <property type="match status" value="1"/>
</dbReference>
<dbReference type="GO" id="GO:0005634">
    <property type="term" value="C:nucleus"/>
    <property type="evidence" value="ECO:0007669"/>
    <property type="project" value="TreeGrafter"/>
</dbReference>
<dbReference type="RefSeq" id="XP_043051228.1">
    <property type="nucleotide sequence ID" value="XM_043192840.1"/>
</dbReference>
<organism evidence="5 6">
    <name type="scientific">Scheffersomyces spartinae</name>
    <dbReference type="NCBI Taxonomy" id="45513"/>
    <lineage>
        <taxon>Eukaryota</taxon>
        <taxon>Fungi</taxon>
        <taxon>Dikarya</taxon>
        <taxon>Ascomycota</taxon>
        <taxon>Saccharomycotina</taxon>
        <taxon>Pichiomycetes</taxon>
        <taxon>Debaryomycetaceae</taxon>
        <taxon>Scheffersomyces</taxon>
    </lineage>
</organism>
<name>A0A9P7VDV9_9ASCO</name>
<comment type="subunit">
    <text evidence="4">Component of the 20S proteasome chaperone.</text>
</comment>
<gene>
    <name evidence="5" type="ORF">KQ657_002064</name>
</gene>
<proteinExistence type="inferred from homology"/>
<dbReference type="InterPro" id="IPR016562">
    <property type="entry name" value="Proteasome_assmbl_chp_2_euk"/>
</dbReference>
<accession>A0A9P7VDV9</accession>
<comment type="function">
    <text evidence="4">Involved in 20S proteasome assembly.</text>
</comment>
<dbReference type="PANTHER" id="PTHR12970">
    <property type="entry name" value="PROTEASOME ASSEMBLY CHAPERONE 2"/>
    <property type="match status" value="1"/>
</dbReference>
<dbReference type="Gene3D" id="3.40.50.10900">
    <property type="entry name" value="PAC-like subunit"/>
    <property type="match status" value="1"/>
</dbReference>
<evidence type="ECO:0000256" key="1">
    <source>
        <dbReference type="ARBA" id="ARBA00019186"/>
    </source>
</evidence>